<dbReference type="OrthoDB" id="9981319at2759"/>
<proteinExistence type="predicted"/>
<reference evidence="2 3" key="1">
    <citation type="submission" date="2015-01" db="EMBL/GenBank/DDBJ databases">
        <title>The Genome Sequence of Exophiala spinifera CBS89968.</title>
        <authorList>
            <consortium name="The Broad Institute Genomics Platform"/>
            <person name="Cuomo C."/>
            <person name="de Hoog S."/>
            <person name="Gorbushina A."/>
            <person name="Stielow B."/>
            <person name="Teixiera M."/>
            <person name="Abouelleil A."/>
            <person name="Chapman S.B."/>
            <person name="Priest M."/>
            <person name="Young S.K."/>
            <person name="Wortman J."/>
            <person name="Nusbaum C."/>
            <person name="Birren B."/>
        </authorList>
    </citation>
    <scope>NUCLEOTIDE SEQUENCE [LARGE SCALE GENOMIC DNA]</scope>
    <source>
        <strain evidence="2 3">CBS 89968</strain>
    </source>
</reference>
<dbReference type="Gene3D" id="3.30.429.10">
    <property type="entry name" value="Macrophage Migration Inhibitory Factor"/>
    <property type="match status" value="1"/>
</dbReference>
<accession>A0A0D2BGI0</accession>
<gene>
    <name evidence="2" type="ORF">PV08_02375</name>
</gene>
<dbReference type="InterPro" id="IPR014347">
    <property type="entry name" value="Tautomerase/MIF_sf"/>
</dbReference>
<dbReference type="InterPro" id="IPR028116">
    <property type="entry name" value="Cis-CaaD-like"/>
</dbReference>
<dbReference type="RefSeq" id="XP_016238304.1">
    <property type="nucleotide sequence ID" value="XM_016376734.1"/>
</dbReference>
<dbReference type="EMBL" id="KN847493">
    <property type="protein sequence ID" value="KIW18088.1"/>
    <property type="molecule type" value="Genomic_DNA"/>
</dbReference>
<dbReference type="HOGENOM" id="CLU_088298_1_0_1"/>
<keyword evidence="3" id="KW-1185">Reference proteome</keyword>
<dbReference type="GeneID" id="27329458"/>
<protein>
    <recommendedName>
        <fullName evidence="1">Tautomerase cis-CaaD-like domain-containing protein</fullName>
    </recommendedName>
</protein>
<feature type="domain" description="Tautomerase cis-CaaD-like" evidence="1">
    <location>
        <begin position="1"/>
        <end position="148"/>
    </location>
</feature>
<organism evidence="2 3">
    <name type="scientific">Exophiala spinifera</name>
    <dbReference type="NCBI Taxonomy" id="91928"/>
    <lineage>
        <taxon>Eukaryota</taxon>
        <taxon>Fungi</taxon>
        <taxon>Dikarya</taxon>
        <taxon>Ascomycota</taxon>
        <taxon>Pezizomycotina</taxon>
        <taxon>Eurotiomycetes</taxon>
        <taxon>Chaetothyriomycetidae</taxon>
        <taxon>Chaetothyriales</taxon>
        <taxon>Herpotrichiellaceae</taxon>
        <taxon>Exophiala</taxon>
    </lineage>
</organism>
<sequence>MPLYEIEHCVPLSRAERDELARAITEVHTRKFSTPSLFVNIKFTSTEVAEDDEEKRRVHLYIAGKERSVNRILGFVRGGGPRTPTHLGELAQQIQDAWDRIINNGEKKKAGHDAPRELKVVAIVGSLAAGIENGFLLPPAGEDAAWLKTHRADFEKLAATGDPDFTGLVEEMRTREDLVRELEKSA</sequence>
<evidence type="ECO:0000313" key="2">
    <source>
        <dbReference type="EMBL" id="KIW18088.1"/>
    </source>
</evidence>
<dbReference type="VEuPathDB" id="FungiDB:PV08_02375"/>
<evidence type="ECO:0000259" key="1">
    <source>
        <dbReference type="Pfam" id="PF14832"/>
    </source>
</evidence>
<dbReference type="AlphaFoldDB" id="A0A0D2BGI0"/>
<dbReference type="Pfam" id="PF14832">
    <property type="entry name" value="Tautomerase_3"/>
    <property type="match status" value="1"/>
</dbReference>
<evidence type="ECO:0000313" key="3">
    <source>
        <dbReference type="Proteomes" id="UP000053328"/>
    </source>
</evidence>
<name>A0A0D2BGI0_9EURO</name>
<dbReference type="Proteomes" id="UP000053328">
    <property type="component" value="Unassembled WGS sequence"/>
</dbReference>